<gene>
    <name evidence="1" type="ORF">B296_00006952</name>
</gene>
<reference evidence="1 2" key="1">
    <citation type="journal article" date="2014" name="Agronomy (Basel)">
        <title>A Draft Genome Sequence for Ensete ventricosum, the Drought-Tolerant Tree Against Hunger.</title>
        <authorList>
            <person name="Harrison J."/>
            <person name="Moore K.A."/>
            <person name="Paszkiewicz K."/>
            <person name="Jones T."/>
            <person name="Grant M."/>
            <person name="Ambacheew D."/>
            <person name="Muzemil S."/>
            <person name="Studholme D.J."/>
        </authorList>
    </citation>
    <scope>NUCLEOTIDE SEQUENCE [LARGE SCALE GENOMIC DNA]</scope>
</reference>
<accession>A0A426ZM19</accession>
<comment type="caution">
    <text evidence="1">The sequence shown here is derived from an EMBL/GenBank/DDBJ whole genome shotgun (WGS) entry which is preliminary data.</text>
</comment>
<protein>
    <submittedName>
        <fullName evidence="1">Uncharacterized protein</fullName>
    </submittedName>
</protein>
<name>A0A426ZM19_ENSVE</name>
<evidence type="ECO:0000313" key="1">
    <source>
        <dbReference type="EMBL" id="RRT65039.1"/>
    </source>
</evidence>
<sequence>MHGRRESDCVDCGMFCWSQERLNLAGGEKKRPALGHTSSRRAQKDLPWKIHFFVSDRFSDGSCCVTFPSSHVVSIIH</sequence>
<proteinExistence type="predicted"/>
<evidence type="ECO:0000313" key="2">
    <source>
        <dbReference type="Proteomes" id="UP000287651"/>
    </source>
</evidence>
<dbReference type="Proteomes" id="UP000287651">
    <property type="component" value="Unassembled WGS sequence"/>
</dbReference>
<dbReference type="EMBL" id="AMZH03005962">
    <property type="protein sequence ID" value="RRT65039.1"/>
    <property type="molecule type" value="Genomic_DNA"/>
</dbReference>
<dbReference type="AlphaFoldDB" id="A0A426ZM19"/>
<organism evidence="1 2">
    <name type="scientific">Ensete ventricosum</name>
    <name type="common">Abyssinian banana</name>
    <name type="synonym">Musa ensete</name>
    <dbReference type="NCBI Taxonomy" id="4639"/>
    <lineage>
        <taxon>Eukaryota</taxon>
        <taxon>Viridiplantae</taxon>
        <taxon>Streptophyta</taxon>
        <taxon>Embryophyta</taxon>
        <taxon>Tracheophyta</taxon>
        <taxon>Spermatophyta</taxon>
        <taxon>Magnoliopsida</taxon>
        <taxon>Liliopsida</taxon>
        <taxon>Zingiberales</taxon>
        <taxon>Musaceae</taxon>
        <taxon>Ensete</taxon>
    </lineage>
</organism>